<accession>A0A0L6JPM6</accession>
<dbReference type="RefSeq" id="WP_028308440.1">
    <property type="nucleotide sequence ID" value="NZ_JQKC01000035.1"/>
</dbReference>
<evidence type="ECO:0000313" key="2">
    <source>
        <dbReference type="Proteomes" id="UP000036923"/>
    </source>
</evidence>
<dbReference type="STRING" id="398512.Bccel_3000"/>
<gene>
    <name evidence="1" type="ORF">Bccel_3000</name>
</gene>
<keyword evidence="2" id="KW-1185">Reference proteome</keyword>
<sequence>MDNSNPTIINGIEIDTEKAQKMLTKLIMREKKNIKTKQYNDGEMVKMIKKMIEEEVQCY</sequence>
<dbReference type="OrthoDB" id="9868796at2"/>
<comment type="caution">
    <text evidence="1">The sequence shown here is derived from an EMBL/GenBank/DDBJ whole genome shotgun (WGS) entry which is preliminary data.</text>
</comment>
<dbReference type="eggNOG" id="ENOG502ZSK4">
    <property type="taxonomic scope" value="Bacteria"/>
</dbReference>
<dbReference type="EMBL" id="LGTC01000001">
    <property type="protein sequence ID" value="KNY27729.1"/>
    <property type="molecule type" value="Genomic_DNA"/>
</dbReference>
<protein>
    <submittedName>
        <fullName evidence="1">Uncharacterized protein</fullName>
    </submittedName>
</protein>
<dbReference type="Proteomes" id="UP000036923">
    <property type="component" value="Unassembled WGS sequence"/>
</dbReference>
<proteinExistence type="predicted"/>
<name>A0A0L6JPM6_9FIRM</name>
<organism evidence="1 2">
    <name type="scientific">Pseudobacteroides cellulosolvens ATCC 35603 = DSM 2933</name>
    <dbReference type="NCBI Taxonomy" id="398512"/>
    <lineage>
        <taxon>Bacteria</taxon>
        <taxon>Bacillati</taxon>
        <taxon>Bacillota</taxon>
        <taxon>Clostridia</taxon>
        <taxon>Eubacteriales</taxon>
        <taxon>Oscillospiraceae</taxon>
        <taxon>Pseudobacteroides</taxon>
    </lineage>
</organism>
<evidence type="ECO:0000313" key="1">
    <source>
        <dbReference type="EMBL" id="KNY27729.1"/>
    </source>
</evidence>
<reference evidence="2" key="1">
    <citation type="submission" date="2015-07" db="EMBL/GenBank/DDBJ databases">
        <title>Near-Complete Genome Sequence of the Cellulolytic Bacterium Bacteroides (Pseudobacteroides) cellulosolvens ATCC 35603.</title>
        <authorList>
            <person name="Dassa B."/>
            <person name="Utturkar S.M."/>
            <person name="Klingeman D.M."/>
            <person name="Hurt R.A."/>
            <person name="Keller M."/>
            <person name="Xu J."/>
            <person name="Reddy Y.H.K."/>
            <person name="Borovok I."/>
            <person name="Grinberg I.R."/>
            <person name="Lamed R."/>
            <person name="Zhivin O."/>
            <person name="Bayer E.A."/>
            <person name="Brown S.D."/>
        </authorList>
    </citation>
    <scope>NUCLEOTIDE SEQUENCE [LARGE SCALE GENOMIC DNA]</scope>
    <source>
        <strain evidence="2">DSM 2933</strain>
    </source>
</reference>
<dbReference type="AlphaFoldDB" id="A0A0L6JPM6"/>